<comment type="caution">
    <text evidence="3">The sequence shown here is derived from an EMBL/GenBank/DDBJ whole genome shotgun (WGS) entry which is preliminary data.</text>
</comment>
<evidence type="ECO:0000259" key="2">
    <source>
        <dbReference type="Pfam" id="PF22725"/>
    </source>
</evidence>
<feature type="domain" description="Gfo/Idh/MocA-like oxidoreductase N-terminal" evidence="1">
    <location>
        <begin position="18"/>
        <end position="122"/>
    </location>
</feature>
<keyword evidence="4" id="KW-1185">Reference proteome</keyword>
<protein>
    <submittedName>
        <fullName evidence="3">Dehydrogenase</fullName>
    </submittedName>
</protein>
<gene>
    <name evidence="3" type="ORF">UQ64_19040</name>
</gene>
<dbReference type="Pfam" id="PF01408">
    <property type="entry name" value="GFO_IDH_MocA"/>
    <property type="match status" value="1"/>
</dbReference>
<evidence type="ECO:0000259" key="1">
    <source>
        <dbReference type="Pfam" id="PF01408"/>
    </source>
</evidence>
<dbReference type="SUPFAM" id="SSF55347">
    <property type="entry name" value="Glyceraldehyde-3-phosphate dehydrogenase-like, C-terminal domain"/>
    <property type="match status" value="1"/>
</dbReference>
<dbReference type="SUPFAM" id="SSF51735">
    <property type="entry name" value="NAD(P)-binding Rossmann-fold domains"/>
    <property type="match status" value="1"/>
</dbReference>
<dbReference type="RefSeq" id="WP_060624440.1">
    <property type="nucleotide sequence ID" value="NZ_LCZJ02000026.1"/>
</dbReference>
<dbReference type="PANTHER" id="PTHR43377">
    <property type="entry name" value="BILIVERDIN REDUCTASE A"/>
    <property type="match status" value="1"/>
</dbReference>
<dbReference type="Pfam" id="PF22725">
    <property type="entry name" value="GFO_IDH_MocA_C3"/>
    <property type="match status" value="1"/>
</dbReference>
<name>A0A0W1AW80_9BACL</name>
<sequence>MSRLNIGMISFAHAHAFDYLASLLHMSEVTVGGIADEVPERTEALAKHHSIPYYADYKELLADANIDAVIICSENVYHGELAIASARAGKHVLCEKPLGLSVEEMQRMILVCSEEGVQLMTAFPCRFLTPVVRAKEALDRGDIGEIIAFKGTNRGSFPGPKWFSDEALSGGGAVLDHTVHVMDLMNWFSGSSVEQVYAYADTLFDPERKRMIDDAGMVHVTFENGVFGVLDPSWSRNPGFPTWGDVTVEIIGTKGVISIDAFNQKNNVYGRVSGKGSRSFWGDDMNELMLKAFVQALIEGVEVPISGIDGLRSTEVALTAYQSVHAGQPVRLNK</sequence>
<organism evidence="3 4">
    <name type="scientific">Paenibacillus etheri</name>
    <dbReference type="NCBI Taxonomy" id="1306852"/>
    <lineage>
        <taxon>Bacteria</taxon>
        <taxon>Bacillati</taxon>
        <taxon>Bacillota</taxon>
        <taxon>Bacilli</taxon>
        <taxon>Bacillales</taxon>
        <taxon>Paenibacillaceae</taxon>
        <taxon>Paenibacillus</taxon>
    </lineage>
</organism>
<feature type="domain" description="GFO/IDH/MocA-like oxidoreductase" evidence="2">
    <location>
        <begin position="132"/>
        <end position="257"/>
    </location>
</feature>
<dbReference type="Gene3D" id="3.40.50.720">
    <property type="entry name" value="NAD(P)-binding Rossmann-like Domain"/>
    <property type="match status" value="1"/>
</dbReference>
<dbReference type="AlphaFoldDB" id="A0A0W1AW80"/>
<dbReference type="OrthoDB" id="9815825at2"/>
<dbReference type="Gene3D" id="3.30.360.10">
    <property type="entry name" value="Dihydrodipicolinate Reductase, domain 2"/>
    <property type="match status" value="1"/>
</dbReference>
<accession>A0A0W1AW80</accession>
<proteinExistence type="predicted"/>
<dbReference type="Proteomes" id="UP000054709">
    <property type="component" value="Unassembled WGS sequence"/>
</dbReference>
<dbReference type="InterPro" id="IPR055170">
    <property type="entry name" value="GFO_IDH_MocA-like_dom"/>
</dbReference>
<dbReference type="EMBL" id="LCZJ02000026">
    <property type="protein sequence ID" value="KTD85596.1"/>
    <property type="molecule type" value="Genomic_DNA"/>
</dbReference>
<dbReference type="InterPro" id="IPR000683">
    <property type="entry name" value="Gfo/Idh/MocA-like_OxRdtase_N"/>
</dbReference>
<reference evidence="3 4" key="1">
    <citation type="journal article" date="2015" name="Int. Biodeterior. Biodegradation">
        <title>Physiological and genetic screening methods for the isolation of methyl tert-butyl ether-degrading bacteria for bioremediation purposes.</title>
        <authorList>
            <person name="Guisado I.M."/>
            <person name="Purswani J."/>
            <person name="Gonzalez Lopez J."/>
            <person name="Pozo C."/>
        </authorList>
    </citation>
    <scope>NUCLEOTIDE SEQUENCE [LARGE SCALE GENOMIC DNA]</scope>
    <source>
        <strain evidence="3 4">SH7</strain>
    </source>
</reference>
<evidence type="ECO:0000313" key="3">
    <source>
        <dbReference type="EMBL" id="KTD85596.1"/>
    </source>
</evidence>
<dbReference type="GO" id="GO:0000166">
    <property type="term" value="F:nucleotide binding"/>
    <property type="evidence" value="ECO:0007669"/>
    <property type="project" value="InterPro"/>
</dbReference>
<dbReference type="PANTHER" id="PTHR43377:SF1">
    <property type="entry name" value="BILIVERDIN REDUCTASE A"/>
    <property type="match status" value="1"/>
</dbReference>
<dbReference type="InterPro" id="IPR036291">
    <property type="entry name" value="NAD(P)-bd_dom_sf"/>
</dbReference>
<dbReference type="InterPro" id="IPR051450">
    <property type="entry name" value="Gfo/Idh/MocA_Oxidoreductases"/>
</dbReference>
<evidence type="ECO:0000313" key="4">
    <source>
        <dbReference type="Proteomes" id="UP000054709"/>
    </source>
</evidence>